<dbReference type="InterPro" id="IPR050209">
    <property type="entry name" value="Rab_GTPases_membrane_traffic"/>
</dbReference>
<protein>
    <submittedName>
        <fullName evidence="1">Rab2a</fullName>
    </submittedName>
</protein>
<dbReference type="AlphaFoldDB" id="A0AA86QWG2"/>
<name>A0AA86QWG2_9EUKA</name>
<evidence type="ECO:0000313" key="1">
    <source>
        <dbReference type="EMBL" id="CAI9960993.1"/>
    </source>
</evidence>
<dbReference type="Gene3D" id="3.40.50.300">
    <property type="entry name" value="P-loop containing nucleotide triphosphate hydrolases"/>
    <property type="match status" value="1"/>
</dbReference>
<dbReference type="GO" id="GO:0003924">
    <property type="term" value="F:GTPase activity"/>
    <property type="evidence" value="ECO:0007669"/>
    <property type="project" value="InterPro"/>
</dbReference>
<reference evidence="2 3" key="2">
    <citation type="submission" date="2024-07" db="EMBL/GenBank/DDBJ databases">
        <authorList>
            <person name="Akdeniz Z."/>
        </authorList>
    </citation>
    <scope>NUCLEOTIDE SEQUENCE [LARGE SCALE GENOMIC DNA]</scope>
</reference>
<dbReference type="PROSITE" id="PS51419">
    <property type="entry name" value="RAB"/>
    <property type="match status" value="1"/>
</dbReference>
<evidence type="ECO:0000313" key="3">
    <source>
        <dbReference type="Proteomes" id="UP001642409"/>
    </source>
</evidence>
<dbReference type="SUPFAM" id="SSF52540">
    <property type="entry name" value="P-loop containing nucleoside triphosphate hydrolases"/>
    <property type="match status" value="1"/>
</dbReference>
<accession>A0AA86QWG2</accession>
<dbReference type="EMBL" id="CAXDID020000033">
    <property type="protein sequence ID" value="CAL5995621.1"/>
    <property type="molecule type" value="Genomic_DNA"/>
</dbReference>
<dbReference type="Pfam" id="PF00071">
    <property type="entry name" value="Ras"/>
    <property type="match status" value="1"/>
</dbReference>
<dbReference type="InterPro" id="IPR001806">
    <property type="entry name" value="Small_GTPase"/>
</dbReference>
<dbReference type="Proteomes" id="UP001642409">
    <property type="component" value="Unassembled WGS sequence"/>
</dbReference>
<dbReference type="GO" id="GO:0005525">
    <property type="term" value="F:GTP binding"/>
    <property type="evidence" value="ECO:0007669"/>
    <property type="project" value="InterPro"/>
</dbReference>
<evidence type="ECO:0000313" key="2">
    <source>
        <dbReference type="EMBL" id="CAL5995621.1"/>
    </source>
</evidence>
<proteinExistence type="predicted"/>
<organism evidence="1">
    <name type="scientific">Hexamita inflata</name>
    <dbReference type="NCBI Taxonomy" id="28002"/>
    <lineage>
        <taxon>Eukaryota</taxon>
        <taxon>Metamonada</taxon>
        <taxon>Diplomonadida</taxon>
        <taxon>Hexamitidae</taxon>
        <taxon>Hexamitinae</taxon>
        <taxon>Hexamita</taxon>
    </lineage>
</organism>
<reference evidence="1" key="1">
    <citation type="submission" date="2023-06" db="EMBL/GenBank/DDBJ databases">
        <authorList>
            <person name="Kurt Z."/>
        </authorList>
    </citation>
    <scope>NUCLEOTIDE SEQUENCE</scope>
</reference>
<comment type="caution">
    <text evidence="1">The sequence shown here is derived from an EMBL/GenBank/DDBJ whole genome shotgun (WGS) entry which is preliminary data.</text>
</comment>
<gene>
    <name evidence="2" type="ORF">HINF_LOCUS14123</name>
    <name evidence="1" type="ORF">HINF_LOCUS48638</name>
</gene>
<sequence length="106" mass="12637">MNKYIDKTFKVIIEGSKKTGKQRLLCELIQQQFNQNQIGPDFGIETVQQLKFNAKLQIWDTYKQQDNMKLIIPYYRATNIALLVFDVGQLQTFKLCKFLRLYWPQN</sequence>
<keyword evidence="3" id="KW-1185">Reference proteome</keyword>
<dbReference type="PANTHER" id="PTHR47979">
    <property type="entry name" value="DRAB11-RELATED"/>
    <property type="match status" value="1"/>
</dbReference>
<dbReference type="EMBL" id="CATOUU010000937">
    <property type="protein sequence ID" value="CAI9960993.1"/>
    <property type="molecule type" value="Genomic_DNA"/>
</dbReference>
<dbReference type="InterPro" id="IPR027417">
    <property type="entry name" value="P-loop_NTPase"/>
</dbReference>